<dbReference type="SUPFAM" id="SSF56300">
    <property type="entry name" value="Metallo-dependent phosphatases"/>
    <property type="match status" value="1"/>
</dbReference>
<protein>
    <submittedName>
        <fullName evidence="3">Putative phosphoesterase</fullName>
    </submittedName>
</protein>
<dbReference type="OrthoDB" id="630188at2759"/>
<gene>
    <name evidence="3" type="ORF">BDV95DRAFT_482239</name>
</gene>
<dbReference type="PANTHER" id="PTHR12905">
    <property type="entry name" value="METALLOPHOSPHOESTERASE"/>
    <property type="match status" value="1"/>
</dbReference>
<keyword evidence="4" id="KW-1185">Reference proteome</keyword>
<feature type="domain" description="Calcineurin-like phosphoesterase" evidence="2">
    <location>
        <begin position="57"/>
        <end position="239"/>
    </location>
</feature>
<keyword evidence="1" id="KW-0812">Transmembrane</keyword>
<dbReference type="Gene3D" id="3.60.21.10">
    <property type="match status" value="1"/>
</dbReference>
<name>A0A7C8MFT8_9PLEO</name>
<dbReference type="AlphaFoldDB" id="A0A7C8MFT8"/>
<keyword evidence="1" id="KW-1133">Transmembrane helix</keyword>
<feature type="transmembrane region" description="Helical" evidence="1">
    <location>
        <begin position="264"/>
        <end position="283"/>
    </location>
</feature>
<dbReference type="Proteomes" id="UP000481861">
    <property type="component" value="Unassembled WGS sequence"/>
</dbReference>
<evidence type="ECO:0000259" key="2">
    <source>
        <dbReference type="Pfam" id="PF00149"/>
    </source>
</evidence>
<dbReference type="GO" id="GO:0016787">
    <property type="term" value="F:hydrolase activity"/>
    <property type="evidence" value="ECO:0007669"/>
    <property type="project" value="InterPro"/>
</dbReference>
<sequence length="317" mass="34643">MAATSKYILPPTNLLHPAPLTPWTAFRKQPALFLATWLYTHQPPISSAPPSSSTTIRVVCISDTHTTTPDVPPGDILVHTGDLTNHGTFAELHAQLTWLRSLPHAHKFVIAGNHDGLLDRSFAAQHPERVGGLRAGATADDMHWGDVVYLERTTVAVNVRGRLVRIYGSPLTPRYGKWAFQHARDVDVWTDCVPRGTDIVLAHGPPKGHLDFRGNGCGYLGKELWSVKPRLAVFGHIHEGVGREEVGWDYVQCAFDGVVRGDMGVGRVVGMAVAWAMVWAWYWGTGRKRMGGTTLVNAAAVGGRGLRDSYPAVVVEI</sequence>
<dbReference type="EMBL" id="JAADJZ010000002">
    <property type="protein sequence ID" value="KAF2877398.1"/>
    <property type="molecule type" value="Genomic_DNA"/>
</dbReference>
<keyword evidence="1" id="KW-0472">Membrane</keyword>
<organism evidence="3 4">
    <name type="scientific">Massariosphaeria phaeospora</name>
    <dbReference type="NCBI Taxonomy" id="100035"/>
    <lineage>
        <taxon>Eukaryota</taxon>
        <taxon>Fungi</taxon>
        <taxon>Dikarya</taxon>
        <taxon>Ascomycota</taxon>
        <taxon>Pezizomycotina</taxon>
        <taxon>Dothideomycetes</taxon>
        <taxon>Pleosporomycetidae</taxon>
        <taxon>Pleosporales</taxon>
        <taxon>Pleosporales incertae sedis</taxon>
        <taxon>Massariosphaeria</taxon>
    </lineage>
</organism>
<accession>A0A7C8MFT8</accession>
<dbReference type="CDD" id="cd07379">
    <property type="entry name" value="MPP_239FB"/>
    <property type="match status" value="1"/>
</dbReference>
<proteinExistence type="predicted"/>
<dbReference type="PANTHER" id="PTHR12905:SF18">
    <property type="entry name" value="ESTER HYDROLASE, PUTATIVE (AFU_ORTHOLOGUE AFUA_4G03130)-RELATED"/>
    <property type="match status" value="1"/>
</dbReference>
<dbReference type="InterPro" id="IPR029052">
    <property type="entry name" value="Metallo-depent_PP-like"/>
</dbReference>
<comment type="caution">
    <text evidence="3">The sequence shown here is derived from an EMBL/GenBank/DDBJ whole genome shotgun (WGS) entry which is preliminary data.</text>
</comment>
<dbReference type="InterPro" id="IPR004843">
    <property type="entry name" value="Calcineurin-like_PHP"/>
</dbReference>
<dbReference type="Pfam" id="PF00149">
    <property type="entry name" value="Metallophos"/>
    <property type="match status" value="1"/>
</dbReference>
<reference evidence="3 4" key="1">
    <citation type="submission" date="2020-01" db="EMBL/GenBank/DDBJ databases">
        <authorList>
            <consortium name="DOE Joint Genome Institute"/>
            <person name="Haridas S."/>
            <person name="Albert R."/>
            <person name="Binder M."/>
            <person name="Bloem J."/>
            <person name="Labutti K."/>
            <person name="Salamov A."/>
            <person name="Andreopoulos B."/>
            <person name="Baker S.E."/>
            <person name="Barry K."/>
            <person name="Bills G."/>
            <person name="Bluhm B.H."/>
            <person name="Cannon C."/>
            <person name="Castanera R."/>
            <person name="Culley D.E."/>
            <person name="Daum C."/>
            <person name="Ezra D."/>
            <person name="Gonzalez J.B."/>
            <person name="Henrissat B."/>
            <person name="Kuo A."/>
            <person name="Liang C."/>
            <person name="Lipzen A."/>
            <person name="Lutzoni F."/>
            <person name="Magnuson J."/>
            <person name="Mondo S."/>
            <person name="Nolan M."/>
            <person name="Ohm R."/>
            <person name="Pangilinan J."/>
            <person name="Park H.-J.H."/>
            <person name="Ramirez L."/>
            <person name="Alfaro M."/>
            <person name="Sun H."/>
            <person name="Tritt A."/>
            <person name="Yoshinaga Y."/>
            <person name="Zwiers L.-H.L."/>
            <person name="Turgeon B.G."/>
            <person name="Goodwin S.B."/>
            <person name="Spatafora J.W."/>
            <person name="Crous P.W."/>
            <person name="Grigoriev I.V."/>
        </authorList>
    </citation>
    <scope>NUCLEOTIDE SEQUENCE [LARGE SCALE GENOMIC DNA]</scope>
    <source>
        <strain evidence="3 4">CBS 611.86</strain>
    </source>
</reference>
<dbReference type="InterPro" id="IPR051693">
    <property type="entry name" value="UPF0046_metallophosphoest"/>
</dbReference>
<evidence type="ECO:0000313" key="4">
    <source>
        <dbReference type="Proteomes" id="UP000481861"/>
    </source>
</evidence>
<evidence type="ECO:0000256" key="1">
    <source>
        <dbReference type="SAM" id="Phobius"/>
    </source>
</evidence>
<evidence type="ECO:0000313" key="3">
    <source>
        <dbReference type="EMBL" id="KAF2877398.1"/>
    </source>
</evidence>